<accession>A0ABV3Q8I1</accession>
<evidence type="ECO:0000256" key="1">
    <source>
        <dbReference type="SAM" id="MobiDB-lite"/>
    </source>
</evidence>
<feature type="non-terminal residue" evidence="3">
    <location>
        <position position="73"/>
    </location>
</feature>
<comment type="caution">
    <text evidence="3">The sequence shown here is derived from an EMBL/GenBank/DDBJ whole genome shotgun (WGS) entry which is preliminary data.</text>
</comment>
<organism evidence="3 4">
    <name type="scientific">Jeotgalibacillus marinus</name>
    <dbReference type="NCBI Taxonomy" id="86667"/>
    <lineage>
        <taxon>Bacteria</taxon>
        <taxon>Bacillati</taxon>
        <taxon>Bacillota</taxon>
        <taxon>Bacilli</taxon>
        <taxon>Bacillales</taxon>
        <taxon>Caryophanaceae</taxon>
        <taxon>Jeotgalibacillus</taxon>
    </lineage>
</organism>
<name>A0ABV3Q8I1_9BACL</name>
<proteinExistence type="predicted"/>
<dbReference type="InterPro" id="IPR046540">
    <property type="entry name" value="DMFA2_C"/>
</dbReference>
<feature type="region of interest" description="Disordered" evidence="1">
    <location>
        <begin position="1"/>
        <end position="27"/>
    </location>
</feature>
<keyword evidence="4" id="KW-1185">Reference proteome</keyword>
<sequence length="73" mass="8267">PGGLKVTLQRPGNGAGGDCWHQEHDPYDPSSPRNTFAHWDAPFIAWLEARGYEVDYCVDLDIHRDADVLTPYR</sequence>
<gene>
    <name evidence="3" type="ORF">AB1471_18200</name>
</gene>
<feature type="domain" description="N,N-dimethylformamidase beta subunit-like C-terminal" evidence="2">
    <location>
        <begin position="6"/>
        <end position="73"/>
    </location>
</feature>
<feature type="non-terminal residue" evidence="3">
    <location>
        <position position="1"/>
    </location>
</feature>
<dbReference type="RefSeq" id="WP_367781113.1">
    <property type="nucleotide sequence ID" value="NZ_JBFMIA010000367.1"/>
</dbReference>
<evidence type="ECO:0000313" key="3">
    <source>
        <dbReference type="EMBL" id="MEW9503656.1"/>
    </source>
</evidence>
<evidence type="ECO:0000313" key="4">
    <source>
        <dbReference type="Proteomes" id="UP001556040"/>
    </source>
</evidence>
<evidence type="ECO:0000259" key="2">
    <source>
        <dbReference type="Pfam" id="PF20254"/>
    </source>
</evidence>
<dbReference type="EMBL" id="JBFMIA010000367">
    <property type="protein sequence ID" value="MEW9503656.1"/>
    <property type="molecule type" value="Genomic_DNA"/>
</dbReference>
<dbReference type="Proteomes" id="UP001556040">
    <property type="component" value="Unassembled WGS sequence"/>
</dbReference>
<dbReference type="Pfam" id="PF20254">
    <property type="entry name" value="DMFA2_C"/>
    <property type="match status" value="1"/>
</dbReference>
<protein>
    <submittedName>
        <fullName evidence="3">N,N-dimethylformamidase beta subunit family domain-containing protein</fullName>
    </submittedName>
</protein>
<reference evidence="3 4" key="1">
    <citation type="journal article" date="1979" name="Int. J. Syst. Evol. Microbiol.">
        <title>Bacillus globisporus subsp. marinus subsp. nov.</title>
        <authorList>
            <person name="Liu H."/>
        </authorList>
    </citation>
    <scope>NUCLEOTIDE SEQUENCE [LARGE SCALE GENOMIC DNA]</scope>
    <source>
        <strain evidence="3 4">DSM 1297</strain>
    </source>
</reference>